<comment type="caution">
    <text evidence="1">The sequence shown here is derived from an EMBL/GenBank/DDBJ whole genome shotgun (WGS) entry which is preliminary data.</text>
</comment>
<evidence type="ECO:0000313" key="2">
    <source>
        <dbReference type="Proteomes" id="UP000185547"/>
    </source>
</evidence>
<evidence type="ECO:0000313" key="1">
    <source>
        <dbReference type="EMBL" id="SIQ55691.1"/>
    </source>
</evidence>
<organism evidence="1 2">
    <name type="scientific">Corynebacterium afermentans</name>
    <dbReference type="NCBI Taxonomy" id="38286"/>
    <lineage>
        <taxon>Bacteria</taxon>
        <taxon>Bacillati</taxon>
        <taxon>Actinomycetota</taxon>
        <taxon>Actinomycetes</taxon>
        <taxon>Mycobacteriales</taxon>
        <taxon>Corynebacteriaceae</taxon>
        <taxon>Corynebacterium</taxon>
    </lineage>
</organism>
<name>A0A9X8R5Y6_9CORY</name>
<protein>
    <recommendedName>
        <fullName evidence="3">Abi-like protein</fullName>
    </recommendedName>
</protein>
<reference evidence="1 2" key="1">
    <citation type="submission" date="2017-01" db="EMBL/GenBank/DDBJ databases">
        <authorList>
            <person name="Varghese N."/>
            <person name="Submissions S."/>
        </authorList>
    </citation>
    <scope>NUCLEOTIDE SEQUENCE [LARGE SCALE GENOMIC DNA]</scope>
    <source>
        <strain evidence="1 2">DSM 44280</strain>
    </source>
</reference>
<dbReference type="AlphaFoldDB" id="A0A9X8R5Y6"/>
<accession>A0A9X8R5Y6</accession>
<dbReference type="Proteomes" id="UP000185547">
    <property type="component" value="Unassembled WGS sequence"/>
</dbReference>
<keyword evidence="2" id="KW-1185">Reference proteome</keyword>
<gene>
    <name evidence="1" type="ORF">SAMN05421802_11852</name>
</gene>
<dbReference type="EMBL" id="FTMH01000018">
    <property type="protein sequence ID" value="SIQ55691.1"/>
    <property type="molecule type" value="Genomic_DNA"/>
</dbReference>
<sequence>MQAQTISAITNALSDARFDTYRAAAGGSEAKALKLYLWNITMAGAVTATTGIVEVQLRNSIDTRLQSWNETEPVHEPGRSSSYSRDWLIDPAPKLKQIISPTNRQPLWKKAAPALLGEDGSARKTNPTHDDLVAALPFGAWLFLLPQPQVSSPNNPRMRLWNEALSNAFNARAGSPFRYANHSVIYRWANTVRFARNRASHLEPLLDSRELLRYHRVCLRLMNSLNPAAASWLAGQQYIPTALRNRP</sequence>
<evidence type="ECO:0008006" key="3">
    <source>
        <dbReference type="Google" id="ProtNLM"/>
    </source>
</evidence>
<proteinExistence type="predicted"/>